<name>A0A7J7CIW8_TRIWF</name>
<comment type="caution">
    <text evidence="10">The sequence shown here is derived from an EMBL/GenBank/DDBJ whole genome shotgun (WGS) entry which is preliminary data.</text>
</comment>
<keyword evidence="11" id="KW-1185">Reference proteome</keyword>
<sequence>MKMTSFASSATQDLMRLASIPHRSALSPFRCSSQIPRPQLSFSSSVQGFTSRIAIERKGRSSIPQAAAVRQLEGSLNRTEGLRFAVVVARFNEIVTKPLLEGALDTFRKYSVKEENVDVVWVPGSFEIGVVAQSLGKSQKYHAILCIGAVIKGDTSHYDAVVNSAASGVLSAGVNSGVPCIFGVLTCDNMDQALNRAGGKSGNKGSECALTAGTADAMRRCSWILEEYPVSEFLVLPGHHLYRMNYQKLIETHRKGKADITAVALSTARNQDPGFGLLKIDAENQVLEFTVKSETEPIQVRSSRNPVEIASIDKWSMGIFLINRDIMLKLLHEHFPKANDFQSEVITGAISRGMKVQAYLFDGYWNDMRSIKSYYQANMECIEKSNLGYNFSDRDSPLYTMPRNLPPTLISDAVITDSIIGDGCIIKRCKIKGTVIGMNTRIDDGAVIEDSVIMGFDICEVEGVQRSSRDGKGNGIIPIGIGENTHIRKSIIDKNARIGKNVMIINKDKVQEGDREADGYIIKEGIVVVLHSAILPDGSIL</sequence>
<proteinExistence type="inferred from homology"/>
<dbReference type="Gene3D" id="2.160.10.10">
    <property type="entry name" value="Hexapeptide repeat proteins"/>
    <property type="match status" value="1"/>
</dbReference>
<dbReference type="Gene3D" id="3.90.550.10">
    <property type="entry name" value="Spore Coat Polysaccharide Biosynthesis Protein SpsA, Chain A"/>
    <property type="match status" value="1"/>
</dbReference>
<dbReference type="GO" id="GO:0009231">
    <property type="term" value="P:riboflavin biosynthetic process"/>
    <property type="evidence" value="ECO:0007669"/>
    <property type="project" value="UniProtKB-UniPathway"/>
</dbReference>
<dbReference type="Pfam" id="PF00885">
    <property type="entry name" value="DMRL_synthase"/>
    <property type="match status" value="1"/>
</dbReference>
<dbReference type="EMBL" id="JAAARO010000016">
    <property type="protein sequence ID" value="KAF5733956.1"/>
    <property type="molecule type" value="Genomic_DNA"/>
</dbReference>
<dbReference type="GO" id="GO:0005978">
    <property type="term" value="P:glycogen biosynthetic process"/>
    <property type="evidence" value="ECO:0007669"/>
    <property type="project" value="InterPro"/>
</dbReference>
<organism evidence="10 11">
    <name type="scientific">Tripterygium wilfordii</name>
    <name type="common">Thunder God vine</name>
    <dbReference type="NCBI Taxonomy" id="458696"/>
    <lineage>
        <taxon>Eukaryota</taxon>
        <taxon>Viridiplantae</taxon>
        <taxon>Streptophyta</taxon>
        <taxon>Embryophyta</taxon>
        <taxon>Tracheophyta</taxon>
        <taxon>Spermatophyta</taxon>
        <taxon>Magnoliopsida</taxon>
        <taxon>eudicotyledons</taxon>
        <taxon>Gunneridae</taxon>
        <taxon>Pentapetalae</taxon>
        <taxon>rosids</taxon>
        <taxon>fabids</taxon>
        <taxon>Celastrales</taxon>
        <taxon>Celastraceae</taxon>
        <taxon>Tripterygium</taxon>
    </lineage>
</organism>
<dbReference type="InterPro" id="IPR034964">
    <property type="entry name" value="LS"/>
</dbReference>
<dbReference type="FunFam" id="3.40.50.960:FF:000001">
    <property type="entry name" value="6,7-dimethyl-8-ribityllumazine synthase"/>
    <property type="match status" value="1"/>
</dbReference>
<dbReference type="UniPathway" id="UPA00275">
    <property type="reaction ID" value="UER00404"/>
</dbReference>
<dbReference type="GO" id="GO:0009349">
    <property type="term" value="C:riboflavin synthase complex"/>
    <property type="evidence" value="ECO:0007669"/>
    <property type="project" value="InterPro"/>
</dbReference>
<keyword evidence="6 10" id="KW-0808">Transferase</keyword>
<keyword evidence="10" id="KW-0548">Nucleotidyltransferase</keyword>
<comment type="subunit">
    <text evidence="8">Oligomer forming an icosahedral capsid.</text>
</comment>
<dbReference type="HAMAP" id="MF_00178">
    <property type="entry name" value="Lumazine_synth"/>
    <property type="match status" value="1"/>
</dbReference>
<dbReference type="InterPro" id="IPR011004">
    <property type="entry name" value="Trimer_LpxA-like_sf"/>
</dbReference>
<evidence type="ECO:0000256" key="7">
    <source>
        <dbReference type="ARBA" id="ARBA00048785"/>
    </source>
</evidence>
<evidence type="ECO:0000256" key="5">
    <source>
        <dbReference type="ARBA" id="ARBA00022619"/>
    </source>
</evidence>
<comment type="pathway">
    <text evidence="1">Cofactor biosynthesis; riboflavin biosynthesis; riboflavin from 2-hydroxy-3-oxobutyl phosphate and 5-amino-6-(D-ribitylamino)uracil: step 1/2.</text>
</comment>
<dbReference type="Proteomes" id="UP000593562">
    <property type="component" value="Unassembled WGS sequence"/>
</dbReference>
<dbReference type="EC" id="2.5.1.78" evidence="4"/>
<evidence type="ECO:0000256" key="8">
    <source>
        <dbReference type="ARBA" id="ARBA00063688"/>
    </source>
</evidence>
<accession>A0A7J7CIW8</accession>
<evidence type="ECO:0000256" key="1">
    <source>
        <dbReference type="ARBA" id="ARBA00004917"/>
    </source>
</evidence>
<comment type="similarity">
    <text evidence="3">Belongs to the bacterial/plant glucose-1-phosphate adenylyltransferase family.</text>
</comment>
<evidence type="ECO:0000256" key="6">
    <source>
        <dbReference type="ARBA" id="ARBA00022679"/>
    </source>
</evidence>
<dbReference type="InterPro" id="IPR002180">
    <property type="entry name" value="LS/RS"/>
</dbReference>
<dbReference type="PANTHER" id="PTHR43523">
    <property type="entry name" value="GLUCOSE-1-PHOSPHATE ADENYLYLTRANSFERASE-RELATED"/>
    <property type="match status" value="1"/>
</dbReference>
<evidence type="ECO:0000256" key="2">
    <source>
        <dbReference type="ARBA" id="ARBA00007424"/>
    </source>
</evidence>
<dbReference type="InterPro" id="IPR036467">
    <property type="entry name" value="LS/RS_sf"/>
</dbReference>
<dbReference type="GO" id="GO:0008878">
    <property type="term" value="F:glucose-1-phosphate adenylyltransferase activity"/>
    <property type="evidence" value="ECO:0007669"/>
    <property type="project" value="InterPro"/>
</dbReference>
<dbReference type="InterPro" id="IPR011831">
    <property type="entry name" value="ADP-Glc_PPase"/>
</dbReference>
<dbReference type="CDD" id="cd09209">
    <property type="entry name" value="Lumazine_synthase-I"/>
    <property type="match status" value="1"/>
</dbReference>
<dbReference type="GO" id="GO:0000906">
    <property type="term" value="F:6,7-dimethyl-8-ribityllumazine synthase activity"/>
    <property type="evidence" value="ECO:0007669"/>
    <property type="project" value="UniProtKB-EC"/>
</dbReference>
<dbReference type="InterPro" id="IPR029044">
    <property type="entry name" value="Nucleotide-diphossugar_trans"/>
</dbReference>
<dbReference type="AlphaFoldDB" id="A0A7J7CIW8"/>
<dbReference type="PANTHER" id="PTHR43523:SF17">
    <property type="entry name" value="INACTIVE GLUCOSE-1-PHOSPHATE ADENYLYLTRANSFERASE SMALL SUBUNIT 2, CHLOROPLASTIC"/>
    <property type="match status" value="1"/>
</dbReference>
<evidence type="ECO:0000313" key="11">
    <source>
        <dbReference type="Proteomes" id="UP000593562"/>
    </source>
</evidence>
<dbReference type="Pfam" id="PF25247">
    <property type="entry name" value="LbH_GLGC"/>
    <property type="match status" value="1"/>
</dbReference>
<comment type="catalytic activity">
    <reaction evidence="7">
        <text>(2S)-2-hydroxy-3-oxobutyl phosphate + 5-amino-6-(D-ribitylamino)uracil = 6,7-dimethyl-8-(1-D-ribityl)lumazine + phosphate + 2 H2O + H(+)</text>
        <dbReference type="Rhea" id="RHEA:26152"/>
        <dbReference type="ChEBI" id="CHEBI:15377"/>
        <dbReference type="ChEBI" id="CHEBI:15378"/>
        <dbReference type="ChEBI" id="CHEBI:15934"/>
        <dbReference type="ChEBI" id="CHEBI:43474"/>
        <dbReference type="ChEBI" id="CHEBI:58201"/>
        <dbReference type="ChEBI" id="CHEBI:58830"/>
        <dbReference type="EC" id="2.5.1.78"/>
    </reaction>
</comment>
<dbReference type="CDD" id="cd04651">
    <property type="entry name" value="LbH_G1P_AT_C"/>
    <property type="match status" value="1"/>
</dbReference>
<dbReference type="SUPFAM" id="SSF52121">
    <property type="entry name" value="Lumazine synthase"/>
    <property type="match status" value="1"/>
</dbReference>
<keyword evidence="5" id="KW-0686">Riboflavin biosynthesis</keyword>
<evidence type="ECO:0000256" key="3">
    <source>
        <dbReference type="ARBA" id="ARBA00010443"/>
    </source>
</evidence>
<dbReference type="SUPFAM" id="SSF53448">
    <property type="entry name" value="Nucleotide-diphospho-sugar transferases"/>
    <property type="match status" value="1"/>
</dbReference>
<evidence type="ECO:0000313" key="10">
    <source>
        <dbReference type="EMBL" id="KAF5733956.1"/>
    </source>
</evidence>
<evidence type="ECO:0000256" key="9">
    <source>
        <dbReference type="ARBA" id="ARBA00072565"/>
    </source>
</evidence>
<dbReference type="SUPFAM" id="SSF51161">
    <property type="entry name" value="Trimeric LpxA-like enzymes"/>
    <property type="match status" value="1"/>
</dbReference>
<dbReference type="NCBIfam" id="TIGR00114">
    <property type="entry name" value="lumazine-synth"/>
    <property type="match status" value="1"/>
</dbReference>
<protein>
    <recommendedName>
        <fullName evidence="9">6,7-dimethyl-8-ribityllumazine synthase, chloroplastic</fullName>
        <ecNumber evidence="4">2.5.1.78</ecNumber>
    </recommendedName>
</protein>
<comment type="similarity">
    <text evidence="2">Belongs to the DMRL synthase family.</text>
</comment>
<evidence type="ECO:0000256" key="4">
    <source>
        <dbReference type="ARBA" id="ARBA00012664"/>
    </source>
</evidence>
<dbReference type="InParanoid" id="A0A7J7CIW8"/>
<dbReference type="Gene3D" id="3.40.50.960">
    <property type="entry name" value="Lumazine/riboflavin synthase"/>
    <property type="match status" value="1"/>
</dbReference>
<gene>
    <name evidence="10" type="ORF">HS088_TW16G00397</name>
</gene>
<reference evidence="10 11" key="1">
    <citation type="journal article" date="2020" name="Nat. Commun.">
        <title>Genome of Tripterygium wilfordii and identification of cytochrome P450 involved in triptolide biosynthesis.</title>
        <authorList>
            <person name="Tu L."/>
            <person name="Su P."/>
            <person name="Zhang Z."/>
            <person name="Gao L."/>
            <person name="Wang J."/>
            <person name="Hu T."/>
            <person name="Zhou J."/>
            <person name="Zhang Y."/>
            <person name="Zhao Y."/>
            <person name="Liu Y."/>
            <person name="Song Y."/>
            <person name="Tong Y."/>
            <person name="Lu Y."/>
            <person name="Yang J."/>
            <person name="Xu C."/>
            <person name="Jia M."/>
            <person name="Peters R.J."/>
            <person name="Huang L."/>
            <person name="Gao W."/>
        </authorList>
    </citation>
    <scope>NUCLEOTIDE SEQUENCE [LARGE SCALE GENOMIC DNA]</scope>
    <source>
        <strain evidence="11">cv. XIE 37</strain>
        <tissue evidence="10">Leaf</tissue>
    </source>
</reference>